<organism evidence="2 3">
    <name type="scientific">Candidatus Blackburnbacteria bacterium RIFCSPHIGHO2_01_FULL_43_15b</name>
    <dbReference type="NCBI Taxonomy" id="1797513"/>
    <lineage>
        <taxon>Bacteria</taxon>
        <taxon>Candidatus Blackburniibacteriota</taxon>
    </lineage>
</organism>
<gene>
    <name evidence="2" type="ORF">A2782_00295</name>
</gene>
<reference evidence="2 3" key="1">
    <citation type="journal article" date="2016" name="Nat. Commun.">
        <title>Thousands of microbial genomes shed light on interconnected biogeochemical processes in an aquifer system.</title>
        <authorList>
            <person name="Anantharaman K."/>
            <person name="Brown C.T."/>
            <person name="Hug L.A."/>
            <person name="Sharon I."/>
            <person name="Castelle C.J."/>
            <person name="Probst A.J."/>
            <person name="Thomas B.C."/>
            <person name="Singh A."/>
            <person name="Wilkins M.J."/>
            <person name="Karaoz U."/>
            <person name="Brodie E.L."/>
            <person name="Williams K.H."/>
            <person name="Hubbard S.S."/>
            <person name="Banfield J.F."/>
        </authorList>
    </citation>
    <scope>NUCLEOTIDE SEQUENCE [LARGE SCALE GENOMIC DNA]</scope>
</reference>
<keyword evidence="1" id="KW-0472">Membrane</keyword>
<dbReference type="AlphaFoldDB" id="A0A1G1UYQ1"/>
<sequence length="80" mass="8872">MLWVVVAVVTALFGGFAWLMAGDPEHDDLVLTGLVLVVGLASLYAQWRIAHCGEKKPRSRFSTLSVEHMRKVHLRSQKAA</sequence>
<feature type="transmembrane region" description="Helical" evidence="1">
    <location>
        <begin position="31"/>
        <end position="50"/>
    </location>
</feature>
<keyword evidence="1" id="KW-0812">Transmembrane</keyword>
<name>A0A1G1UYQ1_9BACT</name>
<dbReference type="Proteomes" id="UP000177967">
    <property type="component" value="Unassembled WGS sequence"/>
</dbReference>
<proteinExistence type="predicted"/>
<evidence type="ECO:0000313" key="2">
    <source>
        <dbReference type="EMBL" id="OGY08205.1"/>
    </source>
</evidence>
<protein>
    <submittedName>
        <fullName evidence="2">Uncharacterized protein</fullName>
    </submittedName>
</protein>
<keyword evidence="1" id="KW-1133">Transmembrane helix</keyword>
<evidence type="ECO:0000256" key="1">
    <source>
        <dbReference type="SAM" id="Phobius"/>
    </source>
</evidence>
<accession>A0A1G1UYQ1</accession>
<dbReference type="EMBL" id="MHBW01000030">
    <property type="protein sequence ID" value="OGY08205.1"/>
    <property type="molecule type" value="Genomic_DNA"/>
</dbReference>
<comment type="caution">
    <text evidence="2">The sequence shown here is derived from an EMBL/GenBank/DDBJ whole genome shotgun (WGS) entry which is preliminary data.</text>
</comment>
<evidence type="ECO:0000313" key="3">
    <source>
        <dbReference type="Proteomes" id="UP000177967"/>
    </source>
</evidence>